<dbReference type="Gene3D" id="2.40.330.10">
    <property type="entry name" value="DNA-binding pseudobarrel domain"/>
    <property type="match status" value="2"/>
</dbReference>
<dbReference type="PANTHER" id="PTHR31920:SF135">
    <property type="entry name" value="B3 DOMAIN-CONTAINING PROTEIN OS03G0621600-RELATED"/>
    <property type="match status" value="1"/>
</dbReference>
<keyword evidence="4" id="KW-0804">Transcription</keyword>
<dbReference type="OrthoDB" id="1094641at2759"/>
<organism evidence="8 9">
    <name type="scientific">Cuscuta europaea</name>
    <name type="common">European dodder</name>
    <dbReference type="NCBI Taxonomy" id="41803"/>
    <lineage>
        <taxon>Eukaryota</taxon>
        <taxon>Viridiplantae</taxon>
        <taxon>Streptophyta</taxon>
        <taxon>Embryophyta</taxon>
        <taxon>Tracheophyta</taxon>
        <taxon>Spermatophyta</taxon>
        <taxon>Magnoliopsida</taxon>
        <taxon>eudicotyledons</taxon>
        <taxon>Gunneridae</taxon>
        <taxon>Pentapetalae</taxon>
        <taxon>asterids</taxon>
        <taxon>lamiids</taxon>
        <taxon>Solanales</taxon>
        <taxon>Convolvulaceae</taxon>
        <taxon>Cuscuteae</taxon>
        <taxon>Cuscuta</taxon>
        <taxon>Cuscuta subgen. Cuscuta</taxon>
    </lineage>
</organism>
<feature type="compositionally biased region" description="Low complexity" evidence="6">
    <location>
        <begin position="138"/>
        <end position="151"/>
    </location>
</feature>
<keyword evidence="5" id="KW-0539">Nucleus</keyword>
<reference evidence="8" key="1">
    <citation type="submission" date="2022-07" db="EMBL/GenBank/DDBJ databases">
        <authorList>
            <person name="Macas J."/>
            <person name="Novak P."/>
            <person name="Neumann P."/>
        </authorList>
    </citation>
    <scope>NUCLEOTIDE SEQUENCE</scope>
</reference>
<dbReference type="InterPro" id="IPR003340">
    <property type="entry name" value="B3_DNA-bd"/>
</dbReference>
<dbReference type="InterPro" id="IPR015300">
    <property type="entry name" value="DNA-bd_pseudobarrel_sf"/>
</dbReference>
<keyword evidence="3" id="KW-0238">DNA-binding</keyword>
<protein>
    <recommendedName>
        <fullName evidence="7">TF-B3 domain-containing protein</fullName>
    </recommendedName>
</protein>
<evidence type="ECO:0000256" key="2">
    <source>
        <dbReference type="ARBA" id="ARBA00023015"/>
    </source>
</evidence>
<sequence length="335" mass="38604">MASIQNGKFSFHRCFCPQNYSQKMEIPISYMDPVHRDSMRKTLPKKVLLRNSTMKIWTVRITQTEDRVFFHDGWEKFVKDHRLKSGYQLVFEFDGHSVFDFLLFDNESNVKIFVMKKLEKIDIKKEYHMEETYTKVNGVAGDDANDGASDGAGDGVDDGDADDGAAADDDYIGGSGGGDEGDEDEEEEVPHLKRRRHKRNVGAEERISRKETKDVPDHYGVDIFKSGHYTQPTNPYFVAGIRSKRRNDLYIPRDVIKDIVLPPTIILRDPRGKEWIMKAKVWADGRTWMSGGWMNLCRRNLVEKNDRLICEFLPREEGKDDVVLQVTAIIREGDF</sequence>
<keyword evidence="9" id="KW-1185">Reference proteome</keyword>
<feature type="domain" description="TF-B3" evidence="7">
    <location>
        <begin position="9"/>
        <end position="107"/>
    </location>
</feature>
<dbReference type="Proteomes" id="UP001152484">
    <property type="component" value="Unassembled WGS sequence"/>
</dbReference>
<accession>A0A9P1DZR1</accession>
<feature type="compositionally biased region" description="Basic and acidic residues" evidence="6">
    <location>
        <begin position="201"/>
        <end position="210"/>
    </location>
</feature>
<dbReference type="PANTHER" id="PTHR31920">
    <property type="entry name" value="B3 DOMAIN-CONTAINING"/>
    <property type="match status" value="1"/>
</dbReference>
<comment type="subcellular location">
    <subcellularLocation>
        <location evidence="1">Nucleus</location>
    </subcellularLocation>
</comment>
<evidence type="ECO:0000256" key="3">
    <source>
        <dbReference type="ARBA" id="ARBA00023125"/>
    </source>
</evidence>
<evidence type="ECO:0000256" key="1">
    <source>
        <dbReference type="ARBA" id="ARBA00004123"/>
    </source>
</evidence>
<keyword evidence="2" id="KW-0805">Transcription regulation</keyword>
<evidence type="ECO:0000259" key="7">
    <source>
        <dbReference type="PROSITE" id="PS50863"/>
    </source>
</evidence>
<proteinExistence type="predicted"/>
<evidence type="ECO:0000256" key="5">
    <source>
        <dbReference type="ARBA" id="ARBA00023242"/>
    </source>
</evidence>
<gene>
    <name evidence="8" type="ORF">CEURO_LOCUS2478</name>
</gene>
<feature type="domain" description="TF-B3" evidence="7">
    <location>
        <begin position="234"/>
        <end position="328"/>
    </location>
</feature>
<evidence type="ECO:0000313" key="8">
    <source>
        <dbReference type="EMBL" id="CAH9067107.1"/>
    </source>
</evidence>
<dbReference type="AlphaFoldDB" id="A0A9P1DZR1"/>
<evidence type="ECO:0000256" key="6">
    <source>
        <dbReference type="SAM" id="MobiDB-lite"/>
    </source>
</evidence>
<dbReference type="SMART" id="SM01019">
    <property type="entry name" value="B3"/>
    <property type="match status" value="2"/>
</dbReference>
<dbReference type="GO" id="GO:0005634">
    <property type="term" value="C:nucleus"/>
    <property type="evidence" value="ECO:0007669"/>
    <property type="project" value="UniProtKB-SubCell"/>
</dbReference>
<name>A0A9P1DZR1_CUSEU</name>
<dbReference type="InterPro" id="IPR050655">
    <property type="entry name" value="Plant_B3_domain"/>
</dbReference>
<dbReference type="EMBL" id="CAMAPE010000005">
    <property type="protein sequence ID" value="CAH9067107.1"/>
    <property type="molecule type" value="Genomic_DNA"/>
</dbReference>
<feature type="compositionally biased region" description="Acidic residues" evidence="6">
    <location>
        <begin position="179"/>
        <end position="188"/>
    </location>
</feature>
<dbReference type="GO" id="GO:0003677">
    <property type="term" value="F:DNA binding"/>
    <property type="evidence" value="ECO:0007669"/>
    <property type="project" value="UniProtKB-KW"/>
</dbReference>
<feature type="compositionally biased region" description="Acidic residues" evidence="6">
    <location>
        <begin position="155"/>
        <end position="171"/>
    </location>
</feature>
<dbReference type="PROSITE" id="PS50863">
    <property type="entry name" value="B3"/>
    <property type="match status" value="2"/>
</dbReference>
<evidence type="ECO:0000256" key="4">
    <source>
        <dbReference type="ARBA" id="ARBA00023163"/>
    </source>
</evidence>
<dbReference type="SUPFAM" id="SSF101936">
    <property type="entry name" value="DNA-binding pseudobarrel domain"/>
    <property type="match status" value="2"/>
</dbReference>
<feature type="region of interest" description="Disordered" evidence="6">
    <location>
        <begin position="138"/>
        <end position="210"/>
    </location>
</feature>
<comment type="caution">
    <text evidence="8">The sequence shown here is derived from an EMBL/GenBank/DDBJ whole genome shotgun (WGS) entry which is preliminary data.</text>
</comment>
<evidence type="ECO:0000313" key="9">
    <source>
        <dbReference type="Proteomes" id="UP001152484"/>
    </source>
</evidence>
<dbReference type="CDD" id="cd10017">
    <property type="entry name" value="B3_DNA"/>
    <property type="match status" value="2"/>
</dbReference>
<dbReference type="Pfam" id="PF02362">
    <property type="entry name" value="B3"/>
    <property type="match status" value="2"/>
</dbReference>